<accession>A0A643ETW7</accession>
<reference evidence="2" key="1">
    <citation type="submission" date="2019-09" db="EMBL/GenBank/DDBJ databases">
        <title>Draft genome sequences of 48 bacterial type strains from the CCUG.</title>
        <authorList>
            <person name="Tunovic T."/>
            <person name="Pineiro-Iglesias B."/>
            <person name="Unosson C."/>
            <person name="Inganas E."/>
            <person name="Ohlen M."/>
            <person name="Cardew S."/>
            <person name="Jensie-Markopoulos S."/>
            <person name="Salva-Serra F."/>
            <person name="Jaen-Luchoro D."/>
            <person name="Karlsson R."/>
            <person name="Svensson-Stadler L."/>
            <person name="Chun J."/>
            <person name="Moore E."/>
        </authorList>
    </citation>
    <scope>NUCLEOTIDE SEQUENCE</scope>
    <source>
        <strain evidence="2">CCUG 50899</strain>
    </source>
</reference>
<proteinExistence type="predicted"/>
<feature type="chain" id="PRO_5024835903" evidence="1">
    <location>
        <begin position="30"/>
        <end position="114"/>
    </location>
</feature>
<keyword evidence="1" id="KW-0732">Signal</keyword>
<dbReference type="AlphaFoldDB" id="A0A643ETW7"/>
<gene>
    <name evidence="2" type="ORF">F7Q93_22675</name>
</gene>
<sequence length="114" mass="12311">MFDIARFTQILIACLLAVVLAAGTMPARADNHFTTTNQAIADCAKEHRTSGDKHTAKYPSGQAQCCSIGHCWVATEIGAPFFAVAETRLKVADLTNLMTVSHPSARLERPPQTI</sequence>
<feature type="signal peptide" evidence="1">
    <location>
        <begin position="1"/>
        <end position="29"/>
    </location>
</feature>
<evidence type="ECO:0000256" key="1">
    <source>
        <dbReference type="SAM" id="SignalP"/>
    </source>
</evidence>
<dbReference type="EMBL" id="VZPE01000015">
    <property type="protein sequence ID" value="KAB0565868.1"/>
    <property type="molecule type" value="Genomic_DNA"/>
</dbReference>
<name>A0A643ETW7_9HYPH</name>
<protein>
    <submittedName>
        <fullName evidence="2">Uncharacterized protein</fullName>
    </submittedName>
</protein>
<organism evidence="2">
    <name type="scientific">Brucella pituitosa</name>
    <dbReference type="NCBI Taxonomy" id="571256"/>
    <lineage>
        <taxon>Bacteria</taxon>
        <taxon>Pseudomonadati</taxon>
        <taxon>Pseudomonadota</taxon>
        <taxon>Alphaproteobacteria</taxon>
        <taxon>Hyphomicrobiales</taxon>
        <taxon>Brucellaceae</taxon>
        <taxon>Brucella/Ochrobactrum group</taxon>
        <taxon>Brucella</taxon>
    </lineage>
</organism>
<dbReference type="RefSeq" id="WP_125302270.1">
    <property type="nucleotide sequence ID" value="NZ_JBHEEN010000017.1"/>
</dbReference>
<evidence type="ECO:0000313" key="2">
    <source>
        <dbReference type="EMBL" id="KAB0565868.1"/>
    </source>
</evidence>
<comment type="caution">
    <text evidence="2">The sequence shown here is derived from an EMBL/GenBank/DDBJ whole genome shotgun (WGS) entry which is preliminary data.</text>
</comment>